<accession>A0ABQ5GPG6</accession>
<protein>
    <submittedName>
        <fullName evidence="2">Uncharacterized protein</fullName>
    </submittedName>
</protein>
<organism evidence="2 3">
    <name type="scientific">Tanacetum coccineum</name>
    <dbReference type="NCBI Taxonomy" id="301880"/>
    <lineage>
        <taxon>Eukaryota</taxon>
        <taxon>Viridiplantae</taxon>
        <taxon>Streptophyta</taxon>
        <taxon>Embryophyta</taxon>
        <taxon>Tracheophyta</taxon>
        <taxon>Spermatophyta</taxon>
        <taxon>Magnoliopsida</taxon>
        <taxon>eudicotyledons</taxon>
        <taxon>Gunneridae</taxon>
        <taxon>Pentapetalae</taxon>
        <taxon>asterids</taxon>
        <taxon>campanulids</taxon>
        <taxon>Asterales</taxon>
        <taxon>Asteraceae</taxon>
        <taxon>Asteroideae</taxon>
        <taxon>Anthemideae</taxon>
        <taxon>Anthemidinae</taxon>
        <taxon>Tanacetum</taxon>
    </lineage>
</organism>
<sequence length="374" mass="42148">MRTLSPNTESGPFEDLREIEVTQPLHVVPSHVPSSDDLYLTISQTHITITVDIESEPEEAPLEVEESLPLVSRAPLTDEEFEALESSDTRTTSSHFSAPSNFTAPLSPDHLLTQTLPTPPRAFYYRSTSRMAVRTQLTMSPGYSARLTEAIAMSPFSSRKRYRPSRETPSPTGDEIGDDSEGDEVRDEDTDPDMDSEDFEGRGQQSPTQIDLPTRLTWVDLKDGTIYLDFSLDPRSLPSVQISSPSYSPLLSIGTPSSPEWSTEYIPEPLPIPSLVAAAPVGVDEFLEMCAQLALNKAMIQDHTERLDALPPTLFEHYDRDLRELYTRLGVVRQMPREQLSGMLYMQIAAERRERLELTYRVARMERRQESRGE</sequence>
<reference evidence="2" key="2">
    <citation type="submission" date="2022-01" db="EMBL/GenBank/DDBJ databases">
        <authorList>
            <person name="Yamashiro T."/>
            <person name="Shiraishi A."/>
            <person name="Satake H."/>
            <person name="Nakayama K."/>
        </authorList>
    </citation>
    <scope>NUCLEOTIDE SEQUENCE</scope>
</reference>
<name>A0ABQ5GPG6_9ASTR</name>
<comment type="caution">
    <text evidence="2">The sequence shown here is derived from an EMBL/GenBank/DDBJ whole genome shotgun (WGS) entry which is preliminary data.</text>
</comment>
<feature type="compositionally biased region" description="Polar residues" evidence="1">
    <location>
        <begin position="89"/>
        <end position="104"/>
    </location>
</feature>
<gene>
    <name evidence="2" type="ORF">Tco_1043383</name>
</gene>
<keyword evidence="3" id="KW-1185">Reference proteome</keyword>
<dbReference type="EMBL" id="BQNB010018643">
    <property type="protein sequence ID" value="GJT76658.1"/>
    <property type="molecule type" value="Genomic_DNA"/>
</dbReference>
<feature type="region of interest" description="Disordered" evidence="1">
    <location>
        <begin position="156"/>
        <end position="211"/>
    </location>
</feature>
<evidence type="ECO:0000313" key="2">
    <source>
        <dbReference type="EMBL" id="GJT76658.1"/>
    </source>
</evidence>
<feature type="region of interest" description="Disordered" evidence="1">
    <location>
        <begin position="83"/>
        <end position="111"/>
    </location>
</feature>
<proteinExistence type="predicted"/>
<evidence type="ECO:0000313" key="3">
    <source>
        <dbReference type="Proteomes" id="UP001151760"/>
    </source>
</evidence>
<evidence type="ECO:0000256" key="1">
    <source>
        <dbReference type="SAM" id="MobiDB-lite"/>
    </source>
</evidence>
<dbReference type="Proteomes" id="UP001151760">
    <property type="component" value="Unassembled WGS sequence"/>
</dbReference>
<reference evidence="2" key="1">
    <citation type="journal article" date="2022" name="Int. J. Mol. Sci.">
        <title>Draft Genome of Tanacetum Coccineum: Genomic Comparison of Closely Related Tanacetum-Family Plants.</title>
        <authorList>
            <person name="Yamashiro T."/>
            <person name="Shiraishi A."/>
            <person name="Nakayama K."/>
            <person name="Satake H."/>
        </authorList>
    </citation>
    <scope>NUCLEOTIDE SEQUENCE</scope>
</reference>
<feature type="compositionally biased region" description="Acidic residues" evidence="1">
    <location>
        <begin position="175"/>
        <end position="198"/>
    </location>
</feature>